<feature type="domain" description="NADP-dependent oxidoreductase" evidence="1">
    <location>
        <begin position="16"/>
        <end position="292"/>
    </location>
</feature>
<dbReference type="PANTHER" id="PTHR42686">
    <property type="entry name" value="GH17980P-RELATED"/>
    <property type="match status" value="1"/>
</dbReference>
<dbReference type="PANTHER" id="PTHR42686:SF1">
    <property type="entry name" value="GH17980P-RELATED"/>
    <property type="match status" value="1"/>
</dbReference>
<evidence type="ECO:0000259" key="1">
    <source>
        <dbReference type="Pfam" id="PF00248"/>
    </source>
</evidence>
<reference evidence="2 3" key="1">
    <citation type="submission" date="2016-10" db="EMBL/GenBank/DDBJ databases">
        <authorList>
            <person name="de Groot N.N."/>
        </authorList>
    </citation>
    <scope>NUCLEOTIDE SEQUENCE [LARGE SCALE GENOMIC DNA]</scope>
    <source>
        <strain evidence="2 3">DSM 21001</strain>
    </source>
</reference>
<dbReference type="Pfam" id="PF00248">
    <property type="entry name" value="Aldo_ket_red"/>
    <property type="match status" value="1"/>
</dbReference>
<dbReference type="PRINTS" id="PR00069">
    <property type="entry name" value="ALDKETRDTASE"/>
</dbReference>
<dbReference type="AlphaFoldDB" id="A0A1I6MYL0"/>
<organism evidence="2 3">
    <name type="scientific">Granulicella pectinivorans</name>
    <dbReference type="NCBI Taxonomy" id="474950"/>
    <lineage>
        <taxon>Bacteria</taxon>
        <taxon>Pseudomonadati</taxon>
        <taxon>Acidobacteriota</taxon>
        <taxon>Terriglobia</taxon>
        <taxon>Terriglobales</taxon>
        <taxon>Acidobacteriaceae</taxon>
        <taxon>Granulicella</taxon>
    </lineage>
</organism>
<dbReference type="GO" id="GO:0005829">
    <property type="term" value="C:cytosol"/>
    <property type="evidence" value="ECO:0007669"/>
    <property type="project" value="TreeGrafter"/>
</dbReference>
<dbReference type="InterPro" id="IPR023210">
    <property type="entry name" value="NADP_OxRdtase_dom"/>
</dbReference>
<proteinExistence type="predicted"/>
<dbReference type="STRING" id="474950.SAMN05421771_3833"/>
<dbReference type="InterPro" id="IPR020471">
    <property type="entry name" value="AKR"/>
</dbReference>
<dbReference type="Gene3D" id="3.20.20.100">
    <property type="entry name" value="NADP-dependent oxidoreductase domain"/>
    <property type="match status" value="1"/>
</dbReference>
<dbReference type="GO" id="GO:0016491">
    <property type="term" value="F:oxidoreductase activity"/>
    <property type="evidence" value="ECO:0007669"/>
    <property type="project" value="InterPro"/>
</dbReference>
<protein>
    <submittedName>
        <fullName evidence="2">L-galactose dehydrogenase</fullName>
    </submittedName>
</protein>
<dbReference type="RefSeq" id="WP_217644134.1">
    <property type="nucleotide sequence ID" value="NZ_FOZL01000002.1"/>
</dbReference>
<keyword evidence="3" id="KW-1185">Reference proteome</keyword>
<gene>
    <name evidence="2" type="ORF">SAMN05421771_3833</name>
</gene>
<dbReference type="EMBL" id="FOZL01000002">
    <property type="protein sequence ID" value="SFS20790.1"/>
    <property type="molecule type" value="Genomic_DNA"/>
</dbReference>
<dbReference type="InterPro" id="IPR036812">
    <property type="entry name" value="NAD(P)_OxRdtase_dom_sf"/>
</dbReference>
<dbReference type="SUPFAM" id="SSF51430">
    <property type="entry name" value="NAD(P)-linked oxidoreductase"/>
    <property type="match status" value="1"/>
</dbReference>
<evidence type="ECO:0000313" key="3">
    <source>
        <dbReference type="Proteomes" id="UP000199024"/>
    </source>
</evidence>
<sequence length="309" mass="32511">MERKALGGTGLMVSTIGFGASGLGEAFGEIDGVEGTRAVAHAVECGINLFDVSPYYGNTLAETRLGEALVGRRDRVVLSTKCGRYGVDTFDFSPGTITAGLEDSLRRLKTDHVDVLLAHDVEFGDLDRVIGETIPAMRAMQAAGKARFIGVSGYPLGALVRVMEAVELDVVLSYCRYNLLNTDMDVELSGKAAEAGVGLINASPLHMGILGGRLVPAWHPAPAEVQAAGALFAEVCGRYGVAPGAAALRFCTDYPEVATTLVGMASVEQVDENLAALTMEVPDGLWGAVEEVLGPVRGRVWASGRVENQ</sequence>
<evidence type="ECO:0000313" key="2">
    <source>
        <dbReference type="EMBL" id="SFS20790.1"/>
    </source>
</evidence>
<dbReference type="Proteomes" id="UP000199024">
    <property type="component" value="Unassembled WGS sequence"/>
</dbReference>
<accession>A0A1I6MYL0</accession>
<name>A0A1I6MYL0_9BACT</name>